<keyword evidence="2" id="KW-1185">Reference proteome</keyword>
<proteinExistence type="predicted"/>
<dbReference type="Proteomes" id="UP001336314">
    <property type="component" value="Unassembled WGS sequence"/>
</dbReference>
<dbReference type="Gene3D" id="3.40.1350.10">
    <property type="match status" value="1"/>
</dbReference>
<gene>
    <name evidence="1" type="ORF">QWY20_16245</name>
</gene>
<evidence type="ECO:0008006" key="3">
    <source>
        <dbReference type="Google" id="ProtNLM"/>
    </source>
</evidence>
<dbReference type="EMBL" id="JAUHLI010000020">
    <property type="protein sequence ID" value="MEE2003010.1"/>
    <property type="molecule type" value="Genomic_DNA"/>
</dbReference>
<dbReference type="RefSeq" id="WP_330130058.1">
    <property type="nucleotide sequence ID" value="NZ_JAUHLI010000020.1"/>
</dbReference>
<name>A0ABU7J8Y3_9GAMM</name>
<dbReference type="InterPro" id="IPR011335">
    <property type="entry name" value="Restrct_endonuc-II-like"/>
</dbReference>
<organism evidence="1 2">
    <name type="scientific">Alkalimonas cellulosilytica</name>
    <dbReference type="NCBI Taxonomy" id="3058395"/>
    <lineage>
        <taxon>Bacteria</taxon>
        <taxon>Pseudomonadati</taxon>
        <taxon>Pseudomonadota</taxon>
        <taxon>Gammaproteobacteria</taxon>
        <taxon>Alkalimonas</taxon>
    </lineage>
</organism>
<comment type="caution">
    <text evidence="1">The sequence shown here is derived from an EMBL/GenBank/DDBJ whole genome shotgun (WGS) entry which is preliminary data.</text>
</comment>
<protein>
    <recommendedName>
        <fullName evidence="3">Restriction endonuclease type IV Mrr domain-containing protein</fullName>
    </recommendedName>
</protein>
<sequence length="408" mass="46256">MPKKHLNSATTALIIPISDHNIAQLYNCLTSDAHRFVLLASKKYQDHRQRFAGVLQKLRPSSQVDSKNLPDNADCYQALCNFAREDLLPLSHSHRLELNGSGGTKVIPLALLDCLPIERVHYKGQFDDHLQSWQPGNPDSYQEQKLDKLIEAQHALDLYASKTYPLPTQANAFSDAPNAQAMANSIWQQYQDPDSVMSWLAAELASSPWYQPQAKSGSFSISIPETRRQDTDGLQWLAQLADFSQGQLQLKPKQLIIRHQKQKKSLAQQFKRWLSGIWLEDLVHQWLSEHIEPTQLLRGLSPSSTGEQGNQRELDFVCFYQTAGYVIETKVTHKPNQAPNEMVQQLSSLADQFGRLNKVLLLSPLFFQAARTEKALNQFVDYCKGHGVRLCRSKAELLALFNNKKSKP</sequence>
<dbReference type="SUPFAM" id="SSF52980">
    <property type="entry name" value="Restriction endonuclease-like"/>
    <property type="match status" value="1"/>
</dbReference>
<evidence type="ECO:0000313" key="1">
    <source>
        <dbReference type="EMBL" id="MEE2003010.1"/>
    </source>
</evidence>
<dbReference type="InterPro" id="IPR011856">
    <property type="entry name" value="tRNA_endonuc-like_dom_sf"/>
</dbReference>
<reference evidence="1 2" key="1">
    <citation type="submission" date="2023-07" db="EMBL/GenBank/DDBJ databases">
        <title>Alkalimonas sp., MEB108 novel, alkaliphilic bacterium isolated from Lonar Lake, India.</title>
        <authorList>
            <person name="Joshi A."/>
            <person name="Thite S."/>
        </authorList>
    </citation>
    <scope>NUCLEOTIDE SEQUENCE [LARGE SCALE GENOMIC DNA]</scope>
    <source>
        <strain evidence="1 2">MEB108</strain>
    </source>
</reference>
<accession>A0ABU7J8Y3</accession>
<evidence type="ECO:0000313" key="2">
    <source>
        <dbReference type="Proteomes" id="UP001336314"/>
    </source>
</evidence>